<organism evidence="1 2">
    <name type="scientific">Shewanella phage vB_SspM_M16-3</name>
    <dbReference type="NCBI Taxonomy" id="2866684"/>
    <lineage>
        <taxon>Viruses</taxon>
        <taxon>Duplodnaviria</taxon>
        <taxon>Heunggongvirae</taxon>
        <taxon>Uroviricota</taxon>
        <taxon>Caudoviricetes</taxon>
        <taxon>Peduoviridae</taxon>
        <taxon>Arsenicumvirus</taxon>
        <taxon>Arsenicumvirus M163</taxon>
    </lineage>
</organism>
<evidence type="ECO:0000313" key="1">
    <source>
        <dbReference type="EMBL" id="QYW06342.1"/>
    </source>
</evidence>
<keyword evidence="2" id="KW-1185">Reference proteome</keyword>
<dbReference type="EMBL" id="MZ568829">
    <property type="protein sequence ID" value="QYW06342.1"/>
    <property type="molecule type" value="Genomic_DNA"/>
</dbReference>
<protein>
    <submittedName>
        <fullName evidence="1">Uncharacterized protein</fullName>
    </submittedName>
</protein>
<proteinExistence type="predicted"/>
<name>A0AAE7WVB9_9CAUD</name>
<gene>
    <name evidence="1" type="ORF">M163_p52</name>
</gene>
<evidence type="ECO:0000313" key="2">
    <source>
        <dbReference type="Proteomes" id="UP000827858"/>
    </source>
</evidence>
<sequence length="89" mass="9994">MKTQLSPEAQAHLEVLYQATLIARSLSWDNSNGAKSELVADLMDAVHNIPSHLKSAAIPEQEFVRIYYEAFDKKHPMTVSLVKIYSGCF</sequence>
<dbReference type="Proteomes" id="UP000827858">
    <property type="component" value="Segment"/>
</dbReference>
<accession>A0AAE7WVB9</accession>
<reference evidence="1" key="1">
    <citation type="submission" date="2021-07" db="EMBL/GenBank/DDBJ databases">
        <title>Identification, Characterization, and Genomic Analysis of Novel Shewanella Virulent Phage from a Gold Mine.</title>
        <authorList>
            <person name="Bujak K."/>
            <person name="Decewicz P."/>
            <person name="Radlinska M."/>
        </authorList>
    </citation>
    <scope>NUCLEOTIDE SEQUENCE</scope>
</reference>